<feature type="transmembrane region" description="Helical" evidence="1">
    <location>
        <begin position="18"/>
        <end position="40"/>
    </location>
</feature>
<evidence type="ECO:0000256" key="1">
    <source>
        <dbReference type="SAM" id="Phobius"/>
    </source>
</evidence>
<accession>A0A1L9B191</accession>
<keyword evidence="3" id="KW-1185">Reference proteome</keyword>
<name>A0A1L9B191_9BACT</name>
<protein>
    <submittedName>
        <fullName evidence="2">Uncharacterized protein</fullName>
    </submittedName>
</protein>
<dbReference type="EMBL" id="MPIN01000012">
    <property type="protein sequence ID" value="OJH35923.1"/>
    <property type="molecule type" value="Genomic_DNA"/>
</dbReference>
<reference evidence="2 3" key="2">
    <citation type="submission" date="2016-12" db="EMBL/GenBank/DDBJ databases">
        <title>Draft Genome Sequence of Cystobacter ferrugineus Strain Cbfe23.</title>
        <authorList>
            <person name="Akbar S."/>
            <person name="Dowd S.E."/>
            <person name="Stevens D.C."/>
        </authorList>
    </citation>
    <scope>NUCLEOTIDE SEQUENCE [LARGE SCALE GENOMIC DNA]</scope>
    <source>
        <strain evidence="2 3">Cbfe23</strain>
    </source>
</reference>
<reference evidence="3" key="1">
    <citation type="submission" date="2016-11" db="EMBL/GenBank/DDBJ databases">
        <authorList>
            <person name="Shukria A."/>
            <person name="Stevens D.C."/>
        </authorList>
    </citation>
    <scope>NUCLEOTIDE SEQUENCE [LARGE SCALE GENOMIC DNA]</scope>
    <source>
        <strain evidence="3">Cbfe23</strain>
    </source>
</reference>
<dbReference type="OrthoDB" id="9856842at2"/>
<feature type="transmembrane region" description="Helical" evidence="1">
    <location>
        <begin position="46"/>
        <end position="65"/>
    </location>
</feature>
<comment type="caution">
    <text evidence="2">The sequence shown here is derived from an EMBL/GenBank/DDBJ whole genome shotgun (WGS) entry which is preliminary data.</text>
</comment>
<keyword evidence="1" id="KW-1133">Transmembrane helix</keyword>
<sequence>MAEIFSAYARPQWNVSRLLGRAGLVLLAGLVCLVLLQMFIPPEAPLVLLAGAIVWAVALVGLYLFPNRLTYGFVLFGVLLVGTGILLFAFGPTCYCEDTRSARSKLRRTLLGEPEPQEFTIICI</sequence>
<keyword evidence="1" id="KW-0472">Membrane</keyword>
<proteinExistence type="predicted"/>
<evidence type="ECO:0000313" key="3">
    <source>
        <dbReference type="Proteomes" id="UP000182229"/>
    </source>
</evidence>
<dbReference type="RefSeq" id="WP_071902953.1">
    <property type="nucleotide sequence ID" value="NZ_MPIN01000012.1"/>
</dbReference>
<feature type="transmembrane region" description="Helical" evidence="1">
    <location>
        <begin position="72"/>
        <end position="91"/>
    </location>
</feature>
<gene>
    <name evidence="2" type="ORF">BON30_35505</name>
</gene>
<dbReference type="AlphaFoldDB" id="A0A1L9B191"/>
<organism evidence="2 3">
    <name type="scientific">Cystobacter ferrugineus</name>
    <dbReference type="NCBI Taxonomy" id="83449"/>
    <lineage>
        <taxon>Bacteria</taxon>
        <taxon>Pseudomonadati</taxon>
        <taxon>Myxococcota</taxon>
        <taxon>Myxococcia</taxon>
        <taxon>Myxococcales</taxon>
        <taxon>Cystobacterineae</taxon>
        <taxon>Archangiaceae</taxon>
        <taxon>Cystobacter</taxon>
    </lineage>
</organism>
<evidence type="ECO:0000313" key="2">
    <source>
        <dbReference type="EMBL" id="OJH35923.1"/>
    </source>
</evidence>
<keyword evidence="1" id="KW-0812">Transmembrane</keyword>
<dbReference type="Proteomes" id="UP000182229">
    <property type="component" value="Unassembled WGS sequence"/>
</dbReference>